<dbReference type="Gene3D" id="3.90.180.10">
    <property type="entry name" value="Medium-chain alcohol dehydrogenases, catalytic domain"/>
    <property type="match status" value="1"/>
</dbReference>
<dbReference type="PANTHER" id="PTHR43205:SF7">
    <property type="entry name" value="PROSTAGLANDIN REDUCTASE 1"/>
    <property type="match status" value="1"/>
</dbReference>
<dbReference type="AlphaFoldDB" id="A0A545TVQ1"/>
<dbReference type="InterPro" id="IPR011032">
    <property type="entry name" value="GroES-like_sf"/>
</dbReference>
<proteinExistence type="predicted"/>
<dbReference type="GO" id="GO:0016628">
    <property type="term" value="F:oxidoreductase activity, acting on the CH-CH group of donors, NAD or NADP as acceptor"/>
    <property type="evidence" value="ECO:0007669"/>
    <property type="project" value="InterPro"/>
</dbReference>
<dbReference type="SUPFAM" id="SSF51735">
    <property type="entry name" value="NAD(P)-binding Rossmann-fold domains"/>
    <property type="match status" value="1"/>
</dbReference>
<keyword evidence="1" id="KW-0560">Oxidoreductase</keyword>
<dbReference type="InterPro" id="IPR013149">
    <property type="entry name" value="ADH-like_C"/>
</dbReference>
<feature type="domain" description="Enoyl reductase (ER)" evidence="2">
    <location>
        <begin position="17"/>
        <end position="328"/>
    </location>
</feature>
<dbReference type="OrthoDB" id="9805663at2"/>
<dbReference type="Pfam" id="PF16884">
    <property type="entry name" value="ADH_N_2"/>
    <property type="match status" value="1"/>
</dbReference>
<dbReference type="SMART" id="SM00829">
    <property type="entry name" value="PKS_ER"/>
    <property type="match status" value="1"/>
</dbReference>
<dbReference type="PANTHER" id="PTHR43205">
    <property type="entry name" value="PROSTAGLANDIN REDUCTASE"/>
    <property type="match status" value="1"/>
</dbReference>
<name>A0A545TVQ1_9GAMM</name>
<dbReference type="CDD" id="cd05288">
    <property type="entry name" value="PGDH"/>
    <property type="match status" value="1"/>
</dbReference>
<sequence>MNDNLQVQLARNPAGVPVPEDFTVVTAARPQPAAGEVLCQTLYLSLDPYMRSQIAGRHLSGAVAPGEVMRGETVSRVVESRHPGFAAGDTVRCFGGWQSYSVHGAGELYRVDEAIQPVSYALSVLGMPGLTAYAGLIWQAEPRAGDVVVIPAAIGGVGATAGQLAKIHGCRVIGIAGSDEKCRYAVDELGYDACINRRTEDIAARLDQLCPQGIDIFFDLVGGEILQLASQRLAVGARVILCGLMAEYNSNTRAAGPEPGLWIKARARVHGLVVYDFEPRRAEFINACLPYVRDGRLQMREDIAAGLAAAPVAFCRLMRGENLGKALVKIAEEG</sequence>
<dbReference type="SUPFAM" id="SSF50129">
    <property type="entry name" value="GroES-like"/>
    <property type="match status" value="1"/>
</dbReference>
<dbReference type="InterPro" id="IPR041694">
    <property type="entry name" value="ADH_N_2"/>
</dbReference>
<evidence type="ECO:0000313" key="3">
    <source>
        <dbReference type="EMBL" id="TQV81231.1"/>
    </source>
</evidence>
<evidence type="ECO:0000259" key="2">
    <source>
        <dbReference type="SMART" id="SM00829"/>
    </source>
</evidence>
<dbReference type="Proteomes" id="UP000319732">
    <property type="component" value="Unassembled WGS sequence"/>
</dbReference>
<dbReference type="FunFam" id="3.40.50.720:FF:000121">
    <property type="entry name" value="Prostaglandin reductase 2"/>
    <property type="match status" value="1"/>
</dbReference>
<organism evidence="3 4">
    <name type="scientific">Exilibacterium tricleocarpae</name>
    <dbReference type="NCBI Taxonomy" id="2591008"/>
    <lineage>
        <taxon>Bacteria</taxon>
        <taxon>Pseudomonadati</taxon>
        <taxon>Pseudomonadota</taxon>
        <taxon>Gammaproteobacteria</taxon>
        <taxon>Cellvibrionales</taxon>
        <taxon>Cellvibrionaceae</taxon>
        <taxon>Exilibacterium</taxon>
    </lineage>
</organism>
<protein>
    <submittedName>
        <fullName evidence="3">NADP-dependent oxidoreductase</fullName>
    </submittedName>
</protein>
<evidence type="ECO:0000313" key="4">
    <source>
        <dbReference type="Proteomes" id="UP000319732"/>
    </source>
</evidence>
<dbReference type="InterPro" id="IPR036291">
    <property type="entry name" value="NAD(P)-bd_dom_sf"/>
</dbReference>
<accession>A0A545TVQ1</accession>
<keyword evidence="4" id="KW-1185">Reference proteome</keyword>
<dbReference type="Pfam" id="PF00107">
    <property type="entry name" value="ADH_zinc_N"/>
    <property type="match status" value="1"/>
</dbReference>
<gene>
    <name evidence="3" type="ORF">FKG94_09005</name>
</gene>
<dbReference type="InterPro" id="IPR045010">
    <property type="entry name" value="MDR_fam"/>
</dbReference>
<dbReference type="EMBL" id="VHSG01000008">
    <property type="protein sequence ID" value="TQV81231.1"/>
    <property type="molecule type" value="Genomic_DNA"/>
</dbReference>
<comment type="caution">
    <text evidence="3">The sequence shown here is derived from an EMBL/GenBank/DDBJ whole genome shotgun (WGS) entry which is preliminary data.</text>
</comment>
<dbReference type="RefSeq" id="WP_142903892.1">
    <property type="nucleotide sequence ID" value="NZ_ML660091.1"/>
</dbReference>
<dbReference type="Gene3D" id="3.40.50.720">
    <property type="entry name" value="NAD(P)-binding Rossmann-like Domain"/>
    <property type="match status" value="1"/>
</dbReference>
<evidence type="ECO:0000256" key="1">
    <source>
        <dbReference type="ARBA" id="ARBA00023002"/>
    </source>
</evidence>
<dbReference type="InterPro" id="IPR020843">
    <property type="entry name" value="ER"/>
</dbReference>
<reference evidence="3 4" key="1">
    <citation type="submission" date="2019-06" db="EMBL/GenBank/DDBJ databases">
        <title>Whole genome sequence for Cellvibrionaceae sp. R142.</title>
        <authorList>
            <person name="Wang G."/>
        </authorList>
    </citation>
    <scope>NUCLEOTIDE SEQUENCE [LARGE SCALE GENOMIC DNA]</scope>
    <source>
        <strain evidence="3 4">R142</strain>
    </source>
</reference>